<organism evidence="2 3">
    <name type="scientific">Anaerospora hongkongensis</name>
    <dbReference type="NCBI Taxonomy" id="244830"/>
    <lineage>
        <taxon>Bacteria</taxon>
        <taxon>Bacillati</taxon>
        <taxon>Bacillota</taxon>
        <taxon>Negativicutes</taxon>
        <taxon>Selenomonadales</taxon>
        <taxon>Sporomusaceae</taxon>
        <taxon>Anaerospora</taxon>
    </lineage>
</organism>
<feature type="transmembrane region" description="Helical" evidence="1">
    <location>
        <begin position="16"/>
        <end position="36"/>
    </location>
</feature>
<keyword evidence="1" id="KW-1133">Transmembrane helix</keyword>
<accession>A0A4R1Q0A4</accession>
<keyword evidence="1" id="KW-0812">Transmembrane</keyword>
<protein>
    <submittedName>
        <fullName evidence="2">Uncharacterized protein</fullName>
    </submittedName>
</protein>
<keyword evidence="1" id="KW-0472">Membrane</keyword>
<dbReference type="Proteomes" id="UP000295063">
    <property type="component" value="Unassembled WGS sequence"/>
</dbReference>
<gene>
    <name evidence="2" type="ORF">EV210_106260</name>
</gene>
<comment type="caution">
    <text evidence="2">The sequence shown here is derived from an EMBL/GenBank/DDBJ whole genome shotgun (WGS) entry which is preliminary data.</text>
</comment>
<evidence type="ECO:0000313" key="3">
    <source>
        <dbReference type="Proteomes" id="UP000295063"/>
    </source>
</evidence>
<evidence type="ECO:0000313" key="2">
    <source>
        <dbReference type="EMBL" id="TCL37391.1"/>
    </source>
</evidence>
<name>A0A4R1Q0A4_9FIRM</name>
<reference evidence="2 3" key="1">
    <citation type="submission" date="2019-03" db="EMBL/GenBank/DDBJ databases">
        <title>Genomic Encyclopedia of Type Strains, Phase IV (KMG-IV): sequencing the most valuable type-strain genomes for metagenomic binning, comparative biology and taxonomic classification.</title>
        <authorList>
            <person name="Goeker M."/>
        </authorList>
    </citation>
    <scope>NUCLEOTIDE SEQUENCE [LARGE SCALE GENOMIC DNA]</scope>
    <source>
        <strain evidence="2 3">DSM 15969</strain>
    </source>
</reference>
<keyword evidence="3" id="KW-1185">Reference proteome</keyword>
<dbReference type="EMBL" id="SLUI01000006">
    <property type="protein sequence ID" value="TCL37391.1"/>
    <property type="molecule type" value="Genomic_DNA"/>
</dbReference>
<sequence length="38" mass="4509">MSFINLLKVRRSDDQIPLLIILLEVLLFAIFVWKMFDG</sequence>
<evidence type="ECO:0000256" key="1">
    <source>
        <dbReference type="SAM" id="Phobius"/>
    </source>
</evidence>
<dbReference type="AlphaFoldDB" id="A0A4R1Q0A4"/>
<proteinExistence type="predicted"/>